<keyword evidence="7" id="KW-0139">CF(1)</keyword>
<dbReference type="InterPro" id="IPR000711">
    <property type="entry name" value="ATPase_OSCP/dsu"/>
</dbReference>
<comment type="subcellular location">
    <subcellularLocation>
        <location evidence="7">Cell membrane</location>
        <topology evidence="7">Peripheral membrane protein</topology>
    </subcellularLocation>
    <subcellularLocation>
        <location evidence="1">Membrane</location>
    </subcellularLocation>
</comment>
<evidence type="ECO:0000256" key="7">
    <source>
        <dbReference type="HAMAP-Rule" id="MF_01416"/>
    </source>
</evidence>
<evidence type="ECO:0000313" key="9">
    <source>
        <dbReference type="Proteomes" id="UP000627538"/>
    </source>
</evidence>
<keyword evidence="5 7" id="KW-0472">Membrane</keyword>
<dbReference type="Pfam" id="PF00213">
    <property type="entry name" value="OSCP"/>
    <property type="match status" value="1"/>
</dbReference>
<organism evidence="8 9">
    <name type="scientific">Nanchangia anserum</name>
    <dbReference type="NCBI Taxonomy" id="2692125"/>
    <lineage>
        <taxon>Bacteria</taxon>
        <taxon>Bacillati</taxon>
        <taxon>Actinomycetota</taxon>
        <taxon>Actinomycetes</taxon>
        <taxon>Actinomycetales</taxon>
        <taxon>Actinomycetaceae</taxon>
        <taxon>Nanchangia</taxon>
    </lineage>
</organism>
<comment type="caution">
    <text evidence="8">The sequence shown here is derived from an EMBL/GenBank/DDBJ whole genome shotgun (WGS) entry which is preliminary data.</text>
</comment>
<dbReference type="GO" id="GO:0005886">
    <property type="term" value="C:plasma membrane"/>
    <property type="evidence" value="ECO:0007669"/>
    <property type="project" value="UniProtKB-SubCell"/>
</dbReference>
<evidence type="ECO:0000256" key="3">
    <source>
        <dbReference type="ARBA" id="ARBA00022781"/>
    </source>
</evidence>
<keyword evidence="4 7" id="KW-0406">Ion transport</keyword>
<keyword evidence="6 7" id="KW-0066">ATP synthesis</keyword>
<keyword evidence="9" id="KW-1185">Reference proteome</keyword>
<evidence type="ECO:0000256" key="6">
    <source>
        <dbReference type="ARBA" id="ARBA00023310"/>
    </source>
</evidence>
<proteinExistence type="inferred from homology"/>
<protein>
    <recommendedName>
        <fullName evidence="7">ATP synthase subunit delta</fullName>
    </recommendedName>
    <alternativeName>
        <fullName evidence="7">ATP synthase F(1) sector subunit delta</fullName>
    </alternativeName>
    <alternativeName>
        <fullName evidence="7">F-type ATPase subunit delta</fullName>
        <shortName evidence="7">F-ATPase subunit delta</shortName>
    </alternativeName>
</protein>
<dbReference type="GO" id="GO:0046933">
    <property type="term" value="F:proton-transporting ATP synthase activity, rotational mechanism"/>
    <property type="evidence" value="ECO:0007669"/>
    <property type="project" value="UniProtKB-UniRule"/>
</dbReference>
<sequence length="275" mass="29656">MRASSEAAREAGRDRLIALIAEDGETAQTLSGELFALADLLNDQPKVAAALTDPTRAGEDRARLAERLLTSVTPACRDIVATMARQRWSHIDDLAHAADDLGAQALAIHARSRGVSEQLRNDLFDAEEVIANHRDLRITLSERGQLSAGDRVGIIHRIFDGKVSQDAVTLLERAVRAEGAGHIASTLRRYRDDVAAIEGVTIATVHAATTPTEEQVERLRRALSTKMGCDVVLNVAQDPELVGGMRVSVGSTIYDGTIRSALDEAERRLAGKARA</sequence>
<evidence type="ECO:0000313" key="8">
    <source>
        <dbReference type="EMBL" id="MBD3689935.1"/>
    </source>
</evidence>
<keyword evidence="2 7" id="KW-0813">Transport</keyword>
<dbReference type="Proteomes" id="UP000627538">
    <property type="component" value="Unassembled WGS sequence"/>
</dbReference>
<dbReference type="PANTHER" id="PTHR11910">
    <property type="entry name" value="ATP SYNTHASE DELTA CHAIN"/>
    <property type="match status" value="1"/>
</dbReference>
<dbReference type="PRINTS" id="PR00125">
    <property type="entry name" value="ATPASEDELTA"/>
</dbReference>
<accession>A0A8I0GD33</accession>
<keyword evidence="7" id="KW-1003">Cell membrane</keyword>
<name>A0A8I0GD33_9ACTO</name>
<evidence type="ECO:0000256" key="1">
    <source>
        <dbReference type="ARBA" id="ARBA00004370"/>
    </source>
</evidence>
<gene>
    <name evidence="7" type="primary">atpH</name>
    <name evidence="8" type="ORF">H8R10_06825</name>
</gene>
<dbReference type="AlphaFoldDB" id="A0A8I0GD33"/>
<dbReference type="HAMAP" id="MF_01416">
    <property type="entry name" value="ATP_synth_delta_bact"/>
    <property type="match status" value="1"/>
</dbReference>
<evidence type="ECO:0000256" key="2">
    <source>
        <dbReference type="ARBA" id="ARBA00022448"/>
    </source>
</evidence>
<comment type="similarity">
    <text evidence="7">Belongs to the ATPase delta chain family.</text>
</comment>
<keyword evidence="3 7" id="KW-0375">Hydrogen ion transport</keyword>
<dbReference type="RefSeq" id="WP_191072049.1">
    <property type="nucleotide sequence ID" value="NZ_CP060506.1"/>
</dbReference>
<dbReference type="EMBL" id="JACRUO010000002">
    <property type="protein sequence ID" value="MBD3689935.1"/>
    <property type="molecule type" value="Genomic_DNA"/>
</dbReference>
<comment type="function">
    <text evidence="7">This protein is part of the stalk that links CF(0) to CF(1). It either transmits conformational changes from CF(0) to CF(1) or is implicated in proton conduction.</text>
</comment>
<evidence type="ECO:0000256" key="5">
    <source>
        <dbReference type="ARBA" id="ARBA00023136"/>
    </source>
</evidence>
<dbReference type="GO" id="GO:0045259">
    <property type="term" value="C:proton-transporting ATP synthase complex"/>
    <property type="evidence" value="ECO:0007669"/>
    <property type="project" value="UniProtKB-KW"/>
</dbReference>
<evidence type="ECO:0000256" key="4">
    <source>
        <dbReference type="ARBA" id="ARBA00023065"/>
    </source>
</evidence>
<comment type="function">
    <text evidence="7">F(1)F(0) ATP synthase produces ATP from ADP in the presence of a proton or sodium gradient. F-type ATPases consist of two structural domains, F(1) containing the extramembraneous catalytic core and F(0) containing the membrane proton channel, linked together by a central stalk and a peripheral stalk. During catalysis, ATP synthesis in the catalytic domain of F(1) is coupled via a rotary mechanism of the central stalk subunits to proton translocation.</text>
</comment>
<reference evidence="8 9" key="1">
    <citation type="submission" date="2020-08" db="EMBL/GenBank/DDBJ databases">
        <title>Winkia gen. nov., sp. nov., isolated from faeces of the Anser albifrons in China.</title>
        <authorList>
            <person name="Liu Q."/>
        </authorList>
    </citation>
    <scope>NUCLEOTIDE SEQUENCE [LARGE SCALE GENOMIC DNA]</scope>
    <source>
        <strain evidence="8 9">C62</strain>
    </source>
</reference>